<gene>
    <name evidence="1" type="ORF">SAMN02745975_00761</name>
</gene>
<protein>
    <submittedName>
        <fullName evidence="1">Uncharacterized protein</fullName>
    </submittedName>
</protein>
<dbReference type="AlphaFoldDB" id="A0A1M6EJE9"/>
<evidence type="ECO:0000313" key="2">
    <source>
        <dbReference type="Proteomes" id="UP000184536"/>
    </source>
</evidence>
<accession>A0A1M6EJE9</accession>
<proteinExistence type="predicted"/>
<evidence type="ECO:0000313" key="1">
    <source>
        <dbReference type="EMBL" id="SHI85506.1"/>
    </source>
</evidence>
<organism evidence="1 2">
    <name type="scientific">Geosporobacter subterraneus DSM 17957</name>
    <dbReference type="NCBI Taxonomy" id="1121919"/>
    <lineage>
        <taxon>Bacteria</taxon>
        <taxon>Bacillati</taxon>
        <taxon>Bacillota</taxon>
        <taxon>Clostridia</taxon>
        <taxon>Peptostreptococcales</taxon>
        <taxon>Thermotaleaceae</taxon>
        <taxon>Geosporobacter</taxon>
    </lineage>
</organism>
<sequence>MRGKDTIEFLGLWEQLRNPDFKAIEFDRFRPESTPYQISITYASEAEVLNVALFGITAKQWRDENLDKSENIRDYAPLNQLLVLANMESYNAILIEQGRPQAERLQLLNQLAF</sequence>
<name>A0A1M6EJE9_9FIRM</name>
<dbReference type="EMBL" id="FQZV01000008">
    <property type="protein sequence ID" value="SHI85506.1"/>
    <property type="molecule type" value="Genomic_DNA"/>
</dbReference>
<dbReference type="Proteomes" id="UP000184536">
    <property type="component" value="Unassembled WGS sequence"/>
</dbReference>
<keyword evidence="2" id="KW-1185">Reference proteome</keyword>
<dbReference type="STRING" id="1121919.SAMN02745975_00761"/>
<reference evidence="2" key="1">
    <citation type="submission" date="2016-11" db="EMBL/GenBank/DDBJ databases">
        <authorList>
            <person name="Varghese N."/>
            <person name="Submissions S."/>
        </authorList>
    </citation>
    <scope>NUCLEOTIDE SEQUENCE [LARGE SCALE GENOMIC DNA]</scope>
    <source>
        <strain evidence="2">DSM 17957</strain>
    </source>
</reference>
<dbReference type="RefSeq" id="WP_330392544.1">
    <property type="nucleotide sequence ID" value="NZ_FQZV01000008.1"/>
</dbReference>